<sequence>MAFWDQVSQFALPMLPEALVLLGGLALMIAVRRRLGAAAPSAIGGCAFLALAGAGKVAWTLWLLSRFYGPIKPDSSYRPAGLDITLRLTESVNIMLTGLYLAGLILVTAAVFRGRLGTATPPVSQP</sequence>
<proteinExistence type="predicted"/>
<dbReference type="Proteomes" id="UP001144280">
    <property type="component" value="Unassembled WGS sequence"/>
</dbReference>
<feature type="transmembrane region" description="Helical" evidence="1">
    <location>
        <begin position="12"/>
        <end position="31"/>
    </location>
</feature>
<comment type="caution">
    <text evidence="2">The sequence shown here is derived from an EMBL/GenBank/DDBJ whole genome shotgun (WGS) entry which is preliminary data.</text>
</comment>
<evidence type="ECO:0000313" key="3">
    <source>
        <dbReference type="Proteomes" id="UP001144280"/>
    </source>
</evidence>
<protein>
    <submittedName>
        <fullName evidence="2">Uncharacterized protein</fullName>
    </submittedName>
</protein>
<keyword evidence="1" id="KW-0812">Transmembrane</keyword>
<keyword evidence="1" id="KW-1133">Transmembrane helix</keyword>
<keyword evidence="1" id="KW-0472">Membrane</keyword>
<dbReference type="RefSeq" id="WP_281894658.1">
    <property type="nucleotide sequence ID" value="NZ_BSDI01000008.1"/>
</dbReference>
<accession>A0ABQ5QTQ2</accession>
<reference evidence="2" key="1">
    <citation type="submission" date="2022-12" db="EMBL/GenBank/DDBJ databases">
        <title>New Phytohabitans aurantiacus sp. RD004123 nov., an actinomycete isolated from soil.</title>
        <authorList>
            <person name="Triningsih D.W."/>
            <person name="Harunari E."/>
            <person name="Igarashi Y."/>
        </authorList>
    </citation>
    <scope>NUCLEOTIDE SEQUENCE</scope>
    <source>
        <strain evidence="2">RD004123</strain>
    </source>
</reference>
<feature type="transmembrane region" description="Helical" evidence="1">
    <location>
        <begin position="43"/>
        <end position="64"/>
    </location>
</feature>
<dbReference type="EMBL" id="BSDI01000008">
    <property type="protein sequence ID" value="GLH97094.1"/>
    <property type="molecule type" value="Genomic_DNA"/>
</dbReference>
<feature type="transmembrane region" description="Helical" evidence="1">
    <location>
        <begin position="92"/>
        <end position="112"/>
    </location>
</feature>
<name>A0ABQ5QTQ2_9ACTN</name>
<organism evidence="2 3">
    <name type="scientific">Phytohabitans aurantiacus</name>
    <dbReference type="NCBI Taxonomy" id="3016789"/>
    <lineage>
        <taxon>Bacteria</taxon>
        <taxon>Bacillati</taxon>
        <taxon>Actinomycetota</taxon>
        <taxon>Actinomycetes</taxon>
        <taxon>Micromonosporales</taxon>
        <taxon>Micromonosporaceae</taxon>
    </lineage>
</organism>
<evidence type="ECO:0000256" key="1">
    <source>
        <dbReference type="SAM" id="Phobius"/>
    </source>
</evidence>
<gene>
    <name evidence="2" type="ORF">Pa4123_23680</name>
</gene>
<evidence type="ECO:0000313" key="2">
    <source>
        <dbReference type="EMBL" id="GLH97094.1"/>
    </source>
</evidence>
<keyword evidence="3" id="KW-1185">Reference proteome</keyword>